<reference evidence="1" key="1">
    <citation type="submission" date="2019-12" db="EMBL/GenBank/DDBJ databases">
        <title>Genome sequencing and annotation of Brassica cretica.</title>
        <authorList>
            <person name="Studholme D.J."/>
            <person name="Sarris P."/>
        </authorList>
    </citation>
    <scope>NUCLEOTIDE SEQUENCE</scope>
    <source>
        <strain evidence="1">PFS-109/04</strain>
        <tissue evidence="1">Leaf</tissue>
    </source>
</reference>
<comment type="caution">
    <text evidence="1">The sequence shown here is derived from an EMBL/GenBank/DDBJ whole genome shotgun (WGS) entry which is preliminary data.</text>
</comment>
<organism evidence="1 2">
    <name type="scientific">Brassica cretica</name>
    <name type="common">Mustard</name>
    <dbReference type="NCBI Taxonomy" id="69181"/>
    <lineage>
        <taxon>Eukaryota</taxon>
        <taxon>Viridiplantae</taxon>
        <taxon>Streptophyta</taxon>
        <taxon>Embryophyta</taxon>
        <taxon>Tracheophyta</taxon>
        <taxon>Spermatophyta</taxon>
        <taxon>Magnoliopsida</taxon>
        <taxon>eudicotyledons</taxon>
        <taxon>Gunneridae</taxon>
        <taxon>Pentapetalae</taxon>
        <taxon>rosids</taxon>
        <taxon>malvids</taxon>
        <taxon>Brassicales</taxon>
        <taxon>Brassicaceae</taxon>
        <taxon>Brassiceae</taxon>
        <taxon>Brassica</taxon>
    </lineage>
</organism>
<dbReference type="Proteomes" id="UP000712600">
    <property type="component" value="Unassembled WGS sequence"/>
</dbReference>
<evidence type="ECO:0000313" key="1">
    <source>
        <dbReference type="EMBL" id="KAF3600644.1"/>
    </source>
</evidence>
<protein>
    <submittedName>
        <fullName evidence="1">Uncharacterized protein</fullName>
    </submittedName>
</protein>
<gene>
    <name evidence="1" type="ORF">F2Q69_00035416</name>
</gene>
<dbReference type="AlphaFoldDB" id="A0A8S9SIP3"/>
<evidence type="ECO:0000313" key="2">
    <source>
        <dbReference type="Proteomes" id="UP000712600"/>
    </source>
</evidence>
<name>A0A8S9SIP3_BRACR</name>
<proteinExistence type="predicted"/>
<dbReference type="EMBL" id="QGKX02000004">
    <property type="protein sequence ID" value="KAF3600644.1"/>
    <property type="molecule type" value="Genomic_DNA"/>
</dbReference>
<accession>A0A8S9SIP3</accession>
<sequence length="69" mass="7768">MVYRKKDGYALRRGVHISPLLGLTPLLEVAANGNWELTSIERRNVSDCPLLTLEIYFYGLKLVTTCGVE</sequence>